<dbReference type="Proteomes" id="UP001500879">
    <property type="component" value="Unassembled WGS sequence"/>
</dbReference>
<feature type="compositionally biased region" description="Low complexity" evidence="1">
    <location>
        <begin position="56"/>
        <end position="68"/>
    </location>
</feature>
<protein>
    <recommendedName>
        <fullName evidence="4">Serine/threonine protein kinase</fullName>
    </recommendedName>
</protein>
<reference evidence="2 3" key="1">
    <citation type="journal article" date="2019" name="Int. J. Syst. Evol. Microbiol.">
        <title>The Global Catalogue of Microorganisms (GCM) 10K type strain sequencing project: providing services to taxonomists for standard genome sequencing and annotation.</title>
        <authorList>
            <consortium name="The Broad Institute Genomics Platform"/>
            <consortium name="The Broad Institute Genome Sequencing Center for Infectious Disease"/>
            <person name="Wu L."/>
            <person name="Ma J."/>
        </authorList>
    </citation>
    <scope>NUCLEOTIDE SEQUENCE [LARGE SCALE GENOMIC DNA]</scope>
    <source>
        <strain evidence="2 3">JCM 4788</strain>
    </source>
</reference>
<dbReference type="RefSeq" id="WP_344021411.1">
    <property type="nucleotide sequence ID" value="NZ_BAAABX010000015.1"/>
</dbReference>
<keyword evidence="3" id="KW-1185">Reference proteome</keyword>
<gene>
    <name evidence="2" type="ORF">GCM10010357_15950</name>
</gene>
<evidence type="ECO:0008006" key="4">
    <source>
        <dbReference type="Google" id="ProtNLM"/>
    </source>
</evidence>
<sequence length="230" mass="23784">MKPVEELLHLIGQHADSIRACLDDEQYALLLAALHDLASAPGAGPAAARAERGVGNALSPLPADHPASPSSPPGAPSPGPPAGAACPHTGPSGLAWLLLAELMTGRASAPRTTEIIAVVKRRLLAAPSLSAAEARDRCAEDPLPRDLIRLADPVRGDRYPAFQFAGETGGPVSVVRWVNQLLLAEVDPWGAADWWLSGNTWLGGPPASLLGELPDDVLASAAQALVKGEE</sequence>
<evidence type="ECO:0000313" key="2">
    <source>
        <dbReference type="EMBL" id="GAA0395717.1"/>
    </source>
</evidence>
<feature type="compositionally biased region" description="Pro residues" evidence="1">
    <location>
        <begin position="69"/>
        <end position="81"/>
    </location>
</feature>
<proteinExistence type="predicted"/>
<name>A0ABN0YHM2_9ACTN</name>
<accession>A0ABN0YHM2</accession>
<feature type="region of interest" description="Disordered" evidence="1">
    <location>
        <begin position="56"/>
        <end position="86"/>
    </location>
</feature>
<comment type="caution">
    <text evidence="2">The sequence shown here is derived from an EMBL/GenBank/DDBJ whole genome shotgun (WGS) entry which is preliminary data.</text>
</comment>
<evidence type="ECO:0000313" key="3">
    <source>
        <dbReference type="Proteomes" id="UP001500879"/>
    </source>
</evidence>
<evidence type="ECO:0000256" key="1">
    <source>
        <dbReference type="SAM" id="MobiDB-lite"/>
    </source>
</evidence>
<organism evidence="2 3">
    <name type="scientific">Streptomyces luteireticuli</name>
    <dbReference type="NCBI Taxonomy" id="173858"/>
    <lineage>
        <taxon>Bacteria</taxon>
        <taxon>Bacillati</taxon>
        <taxon>Actinomycetota</taxon>
        <taxon>Actinomycetes</taxon>
        <taxon>Kitasatosporales</taxon>
        <taxon>Streptomycetaceae</taxon>
        <taxon>Streptomyces</taxon>
    </lineage>
</organism>
<dbReference type="EMBL" id="BAAABX010000015">
    <property type="protein sequence ID" value="GAA0395717.1"/>
    <property type="molecule type" value="Genomic_DNA"/>
</dbReference>